<dbReference type="InterPro" id="IPR027410">
    <property type="entry name" value="TCP-1-like_intermed_sf"/>
</dbReference>
<dbReference type="GO" id="GO:0016887">
    <property type="term" value="F:ATP hydrolysis activity"/>
    <property type="evidence" value="ECO:0007669"/>
    <property type="project" value="InterPro"/>
</dbReference>
<evidence type="ECO:0008006" key="10">
    <source>
        <dbReference type="Google" id="ProtNLM"/>
    </source>
</evidence>
<organism evidence="8 9">
    <name type="scientific">Adineta steineri</name>
    <dbReference type="NCBI Taxonomy" id="433720"/>
    <lineage>
        <taxon>Eukaryota</taxon>
        <taxon>Metazoa</taxon>
        <taxon>Spiralia</taxon>
        <taxon>Gnathifera</taxon>
        <taxon>Rotifera</taxon>
        <taxon>Eurotatoria</taxon>
        <taxon>Bdelloidea</taxon>
        <taxon>Adinetida</taxon>
        <taxon>Adinetidae</taxon>
        <taxon>Adineta</taxon>
    </lineage>
</organism>
<evidence type="ECO:0000256" key="3">
    <source>
        <dbReference type="ARBA" id="ARBA00022490"/>
    </source>
</evidence>
<sequence>MSAITTLNPKAESARQAQALAINISAARGLAEMLKTNLGPKGTMKMLVSGAGDIKITKDGCTLLHEMQVQHPTASLIARAATAQDDITGDGTTSIVLLIGELLKQADLYISEGLHPRIVGEGFELAKKEALQILDKCKIPINNDRETLIQIARTSLRTKLSMENADILTDIVVDAILALNEPGKPTDLNMVEIMEMQHRTEGDSRLVRGIVLDHGGRHPSMPKALKNAFVLTLNVSLEYEKTEVNAGFFYKNAEERDRLVTSERKFIDDRVQKIVELKRKVCSGDDKNKTFVIVNQKGIDPFSLDILAKDRILASRRAKRRNMERITLACGGEAMNSIENLTKDCLGFAEDVLGEEKFTFIEDCKNPKSVTVLLKGSTKYILNQLKDALRDGLRSITNAVEDGCVIPGGDASEIAAHHAFTQYKEQVKGRVRLGVQAFAEALLIIPKAIAQNAGHDQHEYTTSKIPVEIDIATGEAMEPKILGIYDNYRVKKQLIHSSTSIATNLIVVDEILRAGLSSLRPGGQ</sequence>
<dbReference type="AlphaFoldDB" id="A0A819L3F6"/>
<dbReference type="PRINTS" id="PR00304">
    <property type="entry name" value="TCOMPLEXTCP1"/>
</dbReference>
<dbReference type="GO" id="GO:0005524">
    <property type="term" value="F:ATP binding"/>
    <property type="evidence" value="ECO:0007669"/>
    <property type="project" value="UniProtKB-KW"/>
</dbReference>
<keyword evidence="6 7" id="KW-0143">Chaperone</keyword>
<dbReference type="InterPro" id="IPR012722">
    <property type="entry name" value="Chap_CCT_zeta"/>
</dbReference>
<dbReference type="EMBL" id="CAJOAY010002463">
    <property type="protein sequence ID" value="CAF3954838.1"/>
    <property type="molecule type" value="Genomic_DNA"/>
</dbReference>
<evidence type="ECO:0000313" key="9">
    <source>
        <dbReference type="Proteomes" id="UP000663881"/>
    </source>
</evidence>
<evidence type="ECO:0000256" key="4">
    <source>
        <dbReference type="ARBA" id="ARBA00022741"/>
    </source>
</evidence>
<dbReference type="SUPFAM" id="SSF54849">
    <property type="entry name" value="GroEL-intermediate domain like"/>
    <property type="match status" value="1"/>
</dbReference>
<reference evidence="8" key="1">
    <citation type="submission" date="2021-02" db="EMBL/GenBank/DDBJ databases">
        <authorList>
            <person name="Nowell W R."/>
        </authorList>
    </citation>
    <scope>NUCLEOTIDE SEQUENCE</scope>
</reference>
<dbReference type="GO" id="GO:0140662">
    <property type="term" value="F:ATP-dependent protein folding chaperone"/>
    <property type="evidence" value="ECO:0007669"/>
    <property type="project" value="InterPro"/>
</dbReference>
<evidence type="ECO:0000256" key="1">
    <source>
        <dbReference type="ARBA" id="ARBA00004496"/>
    </source>
</evidence>
<dbReference type="FunFam" id="1.10.560.10:FF:000058">
    <property type="entry name" value="T-complex protein 1 subunit zeta"/>
    <property type="match status" value="1"/>
</dbReference>
<keyword evidence="3" id="KW-0963">Cytoplasm</keyword>
<dbReference type="Proteomes" id="UP000663881">
    <property type="component" value="Unassembled WGS sequence"/>
</dbReference>
<evidence type="ECO:0000256" key="6">
    <source>
        <dbReference type="ARBA" id="ARBA00023186"/>
    </source>
</evidence>
<dbReference type="Gene3D" id="3.30.260.10">
    <property type="entry name" value="TCP-1-like chaperonin intermediate domain"/>
    <property type="match status" value="1"/>
</dbReference>
<comment type="caution">
    <text evidence="8">The sequence shown here is derived from an EMBL/GenBank/DDBJ whole genome shotgun (WGS) entry which is preliminary data.</text>
</comment>
<dbReference type="Pfam" id="PF00118">
    <property type="entry name" value="Cpn60_TCP1"/>
    <property type="match status" value="1"/>
</dbReference>
<evidence type="ECO:0000313" key="8">
    <source>
        <dbReference type="EMBL" id="CAF3954838.1"/>
    </source>
</evidence>
<protein>
    <recommendedName>
        <fullName evidence="10">Chaperonin</fullName>
    </recommendedName>
</protein>
<dbReference type="FunFam" id="1.10.560.10:FF:000038">
    <property type="entry name" value="Chaperonin containing TCP1 subunit 6B"/>
    <property type="match status" value="1"/>
</dbReference>
<dbReference type="SUPFAM" id="SSF52029">
    <property type="entry name" value="GroEL apical domain-like"/>
    <property type="match status" value="1"/>
</dbReference>
<dbReference type="PROSITE" id="PS00750">
    <property type="entry name" value="TCP1_1"/>
    <property type="match status" value="1"/>
</dbReference>
<name>A0A819L3F6_9BILA</name>
<dbReference type="FunFam" id="3.50.7.10:FF:000004">
    <property type="entry name" value="T-complex protein 1 subunit zeta"/>
    <property type="match status" value="1"/>
</dbReference>
<keyword evidence="4 7" id="KW-0547">Nucleotide-binding</keyword>
<dbReference type="NCBIfam" id="TIGR02347">
    <property type="entry name" value="chap_CCT_zeta"/>
    <property type="match status" value="1"/>
</dbReference>
<dbReference type="PROSITE" id="PS00995">
    <property type="entry name" value="TCP1_3"/>
    <property type="match status" value="1"/>
</dbReference>
<evidence type="ECO:0000256" key="2">
    <source>
        <dbReference type="ARBA" id="ARBA00008020"/>
    </source>
</evidence>
<dbReference type="InterPro" id="IPR002194">
    <property type="entry name" value="Chaperonin_TCP-1_CS"/>
</dbReference>
<dbReference type="InterPro" id="IPR027409">
    <property type="entry name" value="GroEL-like_apical_dom_sf"/>
</dbReference>
<accession>A0A819L3F6</accession>
<gene>
    <name evidence="8" type="ORF">OKA104_LOCUS27177</name>
</gene>
<dbReference type="Gene3D" id="3.50.7.10">
    <property type="entry name" value="GroEL"/>
    <property type="match status" value="1"/>
</dbReference>
<proteinExistence type="inferred from homology"/>
<dbReference type="GO" id="GO:0051082">
    <property type="term" value="F:unfolded protein binding"/>
    <property type="evidence" value="ECO:0007669"/>
    <property type="project" value="InterPro"/>
</dbReference>
<dbReference type="InterPro" id="IPR027413">
    <property type="entry name" value="GROEL-like_equatorial_sf"/>
</dbReference>
<evidence type="ECO:0000256" key="7">
    <source>
        <dbReference type="RuleBase" id="RU004187"/>
    </source>
</evidence>
<dbReference type="Gene3D" id="1.10.560.10">
    <property type="entry name" value="GroEL-like equatorial domain"/>
    <property type="match status" value="1"/>
</dbReference>
<dbReference type="SUPFAM" id="SSF48592">
    <property type="entry name" value="GroEL equatorial domain-like"/>
    <property type="match status" value="1"/>
</dbReference>
<comment type="similarity">
    <text evidence="2 7">Belongs to the TCP-1 chaperonin family.</text>
</comment>
<dbReference type="PANTHER" id="PTHR11353">
    <property type="entry name" value="CHAPERONIN"/>
    <property type="match status" value="1"/>
</dbReference>
<dbReference type="InterPro" id="IPR017998">
    <property type="entry name" value="Chaperone_TCP-1"/>
</dbReference>
<comment type="subcellular location">
    <subcellularLocation>
        <location evidence="1">Cytoplasm</location>
    </subcellularLocation>
</comment>
<dbReference type="GO" id="GO:0005737">
    <property type="term" value="C:cytoplasm"/>
    <property type="evidence" value="ECO:0007669"/>
    <property type="project" value="UniProtKB-SubCell"/>
</dbReference>
<dbReference type="CDD" id="cd03342">
    <property type="entry name" value="TCP1_zeta"/>
    <property type="match status" value="1"/>
</dbReference>
<evidence type="ECO:0000256" key="5">
    <source>
        <dbReference type="ARBA" id="ARBA00022840"/>
    </source>
</evidence>
<keyword evidence="5 7" id="KW-0067">ATP-binding</keyword>
<dbReference type="InterPro" id="IPR002423">
    <property type="entry name" value="Cpn60/GroEL/TCP-1"/>
</dbReference>